<evidence type="ECO:0000259" key="2">
    <source>
        <dbReference type="Pfam" id="PF08486"/>
    </source>
</evidence>
<evidence type="ECO:0000259" key="4">
    <source>
        <dbReference type="Pfam" id="PF26216"/>
    </source>
</evidence>
<dbReference type="InterPro" id="IPR058865">
    <property type="entry name" value="GDPGP1_C"/>
</dbReference>
<accession>A0AAW5TZY5</accession>
<dbReference type="InterPro" id="IPR043171">
    <property type="entry name" value="Ap4A_phos1/2-like"/>
</dbReference>
<dbReference type="Pfam" id="PF16269">
    <property type="entry name" value="DUF4922"/>
    <property type="match status" value="1"/>
</dbReference>
<dbReference type="PANTHER" id="PTHR43685">
    <property type="entry name" value="GLYCOSYLTRANSFERASE"/>
    <property type="match status" value="1"/>
</dbReference>
<proteinExistence type="predicted"/>
<dbReference type="SUPFAM" id="SSF54197">
    <property type="entry name" value="HIT-like"/>
    <property type="match status" value="1"/>
</dbReference>
<dbReference type="Proteomes" id="UP001209074">
    <property type="component" value="Unassembled WGS sequence"/>
</dbReference>
<gene>
    <name evidence="5" type="ORF">ONT05_04825</name>
</gene>
<dbReference type="InterPro" id="IPR013693">
    <property type="entry name" value="SpoIID/LytB_N"/>
</dbReference>
<dbReference type="InterPro" id="IPR050834">
    <property type="entry name" value="Glycosyltransf_2"/>
</dbReference>
<evidence type="ECO:0000259" key="3">
    <source>
        <dbReference type="Pfam" id="PF16269"/>
    </source>
</evidence>
<feature type="domain" description="Sporulation stage II protein D amidase enhancer LytB N-terminal" evidence="2">
    <location>
        <begin position="916"/>
        <end position="1033"/>
    </location>
</feature>
<dbReference type="GO" id="GO:0030435">
    <property type="term" value="P:sporulation resulting in formation of a cellular spore"/>
    <property type="evidence" value="ECO:0007669"/>
    <property type="project" value="InterPro"/>
</dbReference>
<feature type="domain" description="GDPGP1-like C-terminal" evidence="4">
    <location>
        <begin position="661"/>
        <end position="800"/>
    </location>
</feature>
<comment type="caution">
    <text evidence="5">The sequence shown here is derived from an EMBL/GenBank/DDBJ whole genome shotgun (WGS) entry which is preliminary data.</text>
</comment>
<dbReference type="InterPro" id="IPR046320">
    <property type="entry name" value="DUF4922"/>
</dbReference>
<dbReference type="Gene3D" id="3.90.550.10">
    <property type="entry name" value="Spore Coat Polysaccharide Biosynthesis Protein SpsA, Chain A"/>
    <property type="match status" value="1"/>
</dbReference>
<evidence type="ECO:0000313" key="6">
    <source>
        <dbReference type="Proteomes" id="UP001209074"/>
    </source>
</evidence>
<evidence type="ECO:0000313" key="5">
    <source>
        <dbReference type="EMBL" id="MCW4092893.1"/>
    </source>
</evidence>
<dbReference type="PANTHER" id="PTHR43685:SF2">
    <property type="entry name" value="GLYCOSYLTRANSFERASE 2-LIKE DOMAIN-CONTAINING PROTEIN"/>
    <property type="match status" value="1"/>
</dbReference>
<dbReference type="Pfam" id="PF26216">
    <property type="entry name" value="GDPGP1_C"/>
    <property type="match status" value="1"/>
</dbReference>
<feature type="domain" description="Glycosyltransferase 2-like" evidence="1">
    <location>
        <begin position="252"/>
        <end position="382"/>
    </location>
</feature>
<dbReference type="Gene3D" id="3.30.428.70">
    <property type="match status" value="1"/>
</dbReference>
<dbReference type="RefSeq" id="WP_264958878.1">
    <property type="nucleotide sequence ID" value="NZ_JAPDUQ010000001.1"/>
</dbReference>
<dbReference type="InterPro" id="IPR036265">
    <property type="entry name" value="HIT-like_sf"/>
</dbReference>
<dbReference type="SUPFAM" id="SSF53448">
    <property type="entry name" value="Nucleotide-diphospho-sugar transferases"/>
    <property type="match status" value="1"/>
</dbReference>
<feature type="domain" description="DUF4922" evidence="3">
    <location>
        <begin position="503"/>
        <end position="645"/>
    </location>
</feature>
<dbReference type="InterPro" id="IPR013486">
    <property type="entry name" value="SpoIID/LytB"/>
</dbReference>
<dbReference type="Pfam" id="PF08486">
    <property type="entry name" value="SpoIID"/>
    <property type="match status" value="1"/>
</dbReference>
<dbReference type="EMBL" id="JAPDUS010000006">
    <property type="protein sequence ID" value="MCW4092893.1"/>
    <property type="molecule type" value="Genomic_DNA"/>
</dbReference>
<dbReference type="InterPro" id="IPR029044">
    <property type="entry name" value="Nucleotide-diphossugar_trans"/>
</dbReference>
<sequence length="1260" mass="143858">MREKIDLFLPCEYIDDAQNALSVLHEYKTVQHIHFLVSADFAAHHQVPEGCTFVITDRLESSNTIVSIAENTDADYVMICTRHTTIGWGNNTLERFLRVADDTDAVMVYADHYKMVEGKMEKHPVIDYQSGSLRDDFDFGSLWCIKAQALADYIAQPDREEYQFAALYDLRLYLSRVGEIFHLNEFLYSEAELDTRKSGEKQFDYVNPRNREVQIEMEKACTQHLGKVGALIDTTFYRQPDFGEQDFEYEASVIIPVFNREKTVADAVKSALGQKANFKFNVIVVNNHSTDRTGEILDELKADNLIQIVPERTDLGIGGCWNEAINSSFCGKFAVQLDSDDLYSSPKTLQKIVDAFYKQKAAMIIGSYRMCDFDLNTLPPGLIDHKEWTNENGCNNALRINGLGAPRAFFTPLVRQIQFPNTSYGEDYALGLAFSRRYRIGRIYDELYLCRRWGGNSDAALSVEKVNANNLYKDRLRTMELKARQHLLQGKADIMEDSSISRFFNRQLEVWTDARHRFRDLKHVETRQFSDQLKLQWNPARIVSTGAKIDKKTLGERPCFLCDKNRPKEQMSKQIDEKFHLLVNPFPILPVHFTIPARKHQPQLIYKNYGEMHRFISLHSDLMVFYNGPKCGASAPDHLHFQAGTNGILPLQTNWQRLSRNLTDIISLNDEEKISVVRDFIVPAFVIISKSAESDEALFRRLYKAMPQRGDETEPMMNIISWRKGEEFISVVIPREKHRPEAYFAEGDAQFVVSPGALDMSGLIITPREEDFRKLTEEKALSLLQECGVSEEKMNAIIAKLKASKDAEDAAEASSTLYNKGKQPDVTVGIVSAQKIHFSLNKPYLAKGEKVLGEQVVEFSEGGVLWNGNQYSQLTFHPQSADASFSLSNVTIGVNFHWERKETQTFLGTLRFVVESDKIVAINELPVEKYLESVISSEMSATSSLELLKAHAVISRSWLLAQMKKRREVAESGNNFFSFTKKEDTLIRWYDREDHTLFDVCADDHCQRYQGITKETSPHVAEVIRQTNGQILMDGEEICDARFSKCCGGITEEFQYCWEDTPKTYLTAVRDIALGVEHTLPNLTNEEEAEKWIRFNPPAFCNTQDKKILSEVLNDYDQETVNFYRWKETLSQEKLQQLIADKLKMDLGAILDMKAVERGKSGRISKLQIIGTEKTFTIGKELEIRRTLSDSHLLSSAFVVDKYDMDEQGVPQRFELIGAGWGHGVGLCQIGAAVMGEQGYHYDAILLHYYQGAEIKKLYK</sequence>
<organism evidence="5 6">
    <name type="scientific">Segatella copri</name>
    <dbReference type="NCBI Taxonomy" id="165179"/>
    <lineage>
        <taxon>Bacteria</taxon>
        <taxon>Pseudomonadati</taxon>
        <taxon>Bacteroidota</taxon>
        <taxon>Bacteroidia</taxon>
        <taxon>Bacteroidales</taxon>
        <taxon>Prevotellaceae</taxon>
        <taxon>Segatella</taxon>
    </lineage>
</organism>
<protein>
    <submittedName>
        <fullName evidence="5">DUF4922 domain-containing protein</fullName>
    </submittedName>
</protein>
<dbReference type="AlphaFoldDB" id="A0AAW5TZY5"/>
<evidence type="ECO:0000259" key="1">
    <source>
        <dbReference type="Pfam" id="PF00535"/>
    </source>
</evidence>
<dbReference type="InterPro" id="IPR001173">
    <property type="entry name" value="Glyco_trans_2-like"/>
</dbReference>
<reference evidence="5" key="1">
    <citation type="submission" date="2022-11" db="EMBL/GenBank/DDBJ databases">
        <title>Genomic repertoires linked with pathogenic potency of arthritogenic Prevotella copri isolated from the gut of rheumatoid arthritis patients.</title>
        <authorList>
            <person name="Nii T."/>
            <person name="Maeda Y."/>
            <person name="Motooka D."/>
            <person name="Naito M."/>
            <person name="Matsumoto Y."/>
            <person name="Ogawa T."/>
            <person name="Oguro-Igashira E."/>
            <person name="Kishikawa T."/>
            <person name="Yamashita M."/>
            <person name="Koizumi S."/>
            <person name="Kurakawa T."/>
            <person name="Okumura R."/>
            <person name="Kayama H."/>
            <person name="Murakami M."/>
            <person name="Sakaguchi T."/>
            <person name="Das B."/>
            <person name="Nakamura S."/>
            <person name="Okada Y."/>
            <person name="Kumanogoh A."/>
            <person name="Takeda K."/>
        </authorList>
    </citation>
    <scope>NUCLEOTIDE SEQUENCE</scope>
    <source>
        <strain evidence="5">N016-13</strain>
    </source>
</reference>
<dbReference type="NCBIfam" id="TIGR02669">
    <property type="entry name" value="SpoIID_LytB"/>
    <property type="match status" value="1"/>
</dbReference>
<dbReference type="Pfam" id="PF00535">
    <property type="entry name" value="Glycos_transf_2"/>
    <property type="match status" value="1"/>
</dbReference>
<name>A0AAW5TZY5_9BACT</name>
<dbReference type="CDD" id="cd00761">
    <property type="entry name" value="Glyco_tranf_GTA_type"/>
    <property type="match status" value="1"/>
</dbReference>